<feature type="transmembrane region" description="Helical" evidence="1">
    <location>
        <begin position="12"/>
        <end position="32"/>
    </location>
</feature>
<keyword evidence="1" id="KW-0812">Transmembrane</keyword>
<evidence type="ECO:0000313" key="3">
    <source>
        <dbReference type="Proteomes" id="UP000032544"/>
    </source>
</evidence>
<dbReference type="EMBL" id="JRHC01000001">
    <property type="protein sequence ID" value="KJF44310.1"/>
    <property type="molecule type" value="Genomic_DNA"/>
</dbReference>
<comment type="caution">
    <text evidence="2">The sequence shown here is derived from an EMBL/GenBank/DDBJ whole genome shotgun (WGS) entry which is preliminary data.</text>
</comment>
<protein>
    <submittedName>
        <fullName evidence="2">Uncharacterized protein</fullName>
    </submittedName>
</protein>
<keyword evidence="1" id="KW-0472">Membrane</keyword>
<keyword evidence="1" id="KW-1133">Transmembrane helix</keyword>
<keyword evidence="3" id="KW-1185">Reference proteome</keyword>
<organism evidence="2 3">
    <name type="scientific">Draconibacterium sediminis</name>
    <dbReference type="NCBI Taxonomy" id="1544798"/>
    <lineage>
        <taxon>Bacteria</taxon>
        <taxon>Pseudomonadati</taxon>
        <taxon>Bacteroidota</taxon>
        <taxon>Bacteroidia</taxon>
        <taxon>Marinilabiliales</taxon>
        <taxon>Prolixibacteraceae</taxon>
        <taxon>Draconibacterium</taxon>
    </lineage>
</organism>
<gene>
    <name evidence="2" type="ORF">LH29_02015</name>
</gene>
<dbReference type="OrthoDB" id="6028159at2"/>
<evidence type="ECO:0000313" key="2">
    <source>
        <dbReference type="EMBL" id="KJF44310.1"/>
    </source>
</evidence>
<dbReference type="Proteomes" id="UP000032544">
    <property type="component" value="Unassembled WGS sequence"/>
</dbReference>
<proteinExistence type="predicted"/>
<dbReference type="NCBIfam" id="NF041635">
    <property type="entry name" value="STM3941_fam"/>
    <property type="match status" value="1"/>
</dbReference>
<name>A0A0D8JBF9_9BACT</name>
<accession>A0A0D8JBF9</accession>
<dbReference type="RefSeq" id="WP_045025864.1">
    <property type="nucleotide sequence ID" value="NZ_JRHC01000001.1"/>
</dbReference>
<reference evidence="2 3" key="1">
    <citation type="submission" date="2014-09" db="EMBL/GenBank/DDBJ databases">
        <title>Draft Genome Sequence of Draconibacterium sp. JN14CK-3.</title>
        <authorList>
            <person name="Dong C."/>
            <person name="Lai Q."/>
            <person name="Shao Z."/>
        </authorList>
    </citation>
    <scope>NUCLEOTIDE SEQUENCE [LARGE SCALE GENOMIC DNA]</scope>
    <source>
        <strain evidence="2 3">JN14CK-3</strain>
    </source>
</reference>
<sequence length="175" mass="20525">MTEIKLYKSPWKAIKLLGLTIPLVAVGIWLILRNESSLLDRIMGWIGVPFFGFGFFLAFFHMFDKRPQIIINETGIWDRTTKQDLISWNLIKNAKPLNIFGQKFITLTMDKSFKSRNKQYRWARKLSKEVGSSGLDLQLSQIKINPMTMTKFIKEMIKTDKQNRQGLIDKYFDNQ</sequence>
<feature type="transmembrane region" description="Helical" evidence="1">
    <location>
        <begin position="44"/>
        <end position="63"/>
    </location>
</feature>
<dbReference type="InterPro" id="IPR048136">
    <property type="entry name" value="STM3941-like"/>
</dbReference>
<dbReference type="AlphaFoldDB" id="A0A0D8JBF9"/>
<evidence type="ECO:0000256" key="1">
    <source>
        <dbReference type="SAM" id="Phobius"/>
    </source>
</evidence>